<dbReference type="EMBL" id="WNKC01000004">
    <property type="protein sequence ID" value="MVF05170.1"/>
    <property type="molecule type" value="Genomic_DNA"/>
</dbReference>
<evidence type="ECO:0000313" key="2">
    <source>
        <dbReference type="Proteomes" id="UP000443014"/>
    </source>
</evidence>
<organism evidence="1 2">
    <name type="scientific">Serratia marcescens</name>
    <dbReference type="NCBI Taxonomy" id="615"/>
    <lineage>
        <taxon>Bacteria</taxon>
        <taxon>Pseudomonadati</taxon>
        <taxon>Pseudomonadota</taxon>
        <taxon>Gammaproteobacteria</taxon>
        <taxon>Enterobacterales</taxon>
        <taxon>Yersiniaceae</taxon>
        <taxon>Serratia</taxon>
    </lineage>
</organism>
<dbReference type="RefSeq" id="WP_156866219.1">
    <property type="nucleotide sequence ID" value="NZ_WNKC01000004.1"/>
</dbReference>
<dbReference type="Proteomes" id="UP000443014">
    <property type="component" value="Unassembled WGS sequence"/>
</dbReference>
<name>A0ABD6HS53_SERMA</name>
<evidence type="ECO:0008006" key="3">
    <source>
        <dbReference type="Google" id="ProtNLM"/>
    </source>
</evidence>
<accession>A0ABD6HS53</accession>
<evidence type="ECO:0000313" key="1">
    <source>
        <dbReference type="EMBL" id="MVF05170.1"/>
    </source>
</evidence>
<sequence>MNPIKRFKDEKGVTYLELCNLLGEESRYEKSLVNIANGKRLVPASKVIRWAAAMNIPGESLRPDLYPSMDVPAWHETEKGNIHA</sequence>
<comment type="caution">
    <text evidence="1">The sequence shown here is derived from an EMBL/GenBank/DDBJ whole genome shotgun (WGS) entry which is preliminary data.</text>
</comment>
<protein>
    <recommendedName>
        <fullName evidence="3">Helix-turn-helix domain-containing protein</fullName>
    </recommendedName>
</protein>
<proteinExistence type="predicted"/>
<gene>
    <name evidence="1" type="ORF">GMA22_18180</name>
</gene>
<reference evidence="1 2" key="1">
    <citation type="submission" date="2019-11" db="EMBL/GenBank/DDBJ databases">
        <title>Whole genome sequence of a plant growth promoting strain Serratia marcescens BTL07 isolated from the rhizoplane of Chili (Capsicum annuum).</title>
        <authorList>
            <person name="Dutta S."/>
            <person name="Khatun A."/>
            <person name="Gupta D.R."/>
            <person name="Surovy M.Z."/>
            <person name="Rahman M.M."/>
            <person name="Mahmud N.U."/>
            <person name="Emes R."/>
            <person name="Warry A."/>
            <person name="West H."/>
            <person name="Clarke M.L."/>
            <person name="Islam M.T."/>
        </authorList>
    </citation>
    <scope>NUCLEOTIDE SEQUENCE [LARGE SCALE GENOMIC DNA]</scope>
    <source>
        <strain evidence="1 2">BTL07</strain>
    </source>
</reference>
<dbReference type="AlphaFoldDB" id="A0ABD6HS53"/>